<dbReference type="Proteomes" id="UP000183613">
    <property type="component" value="Unassembled WGS sequence"/>
</dbReference>
<evidence type="ECO:0000259" key="2">
    <source>
        <dbReference type="Pfam" id="PF07811"/>
    </source>
</evidence>
<name>A0A1H5H4S9_PSEDM</name>
<dbReference type="EMBL" id="FNUD01000002">
    <property type="protein sequence ID" value="SEE22976.1"/>
    <property type="molecule type" value="Genomic_DNA"/>
</dbReference>
<keyword evidence="4" id="KW-1185">Reference proteome</keyword>
<protein>
    <submittedName>
        <fullName evidence="3">TadE-like protein</fullName>
    </submittedName>
</protein>
<comment type="caution">
    <text evidence="3">The sequence shown here is derived from an EMBL/GenBank/DDBJ whole genome shotgun (WGS) entry which is preliminary data.</text>
</comment>
<gene>
    <name evidence="3" type="ORF">SAMN04489800_0266</name>
</gene>
<dbReference type="InterPro" id="IPR012495">
    <property type="entry name" value="TadE-like_dom"/>
</dbReference>
<dbReference type="Pfam" id="PF07811">
    <property type="entry name" value="TadE"/>
    <property type="match status" value="1"/>
</dbReference>
<keyword evidence="1" id="KW-1133">Transmembrane helix</keyword>
<reference evidence="3" key="1">
    <citation type="submission" date="2016-10" db="EMBL/GenBank/DDBJ databases">
        <authorList>
            <person name="Varghese N."/>
            <person name="Submissions S."/>
        </authorList>
    </citation>
    <scope>NUCLEOTIDE SEQUENCE [LARGE SCALE GENOMIC DNA]</scope>
    <source>
        <strain evidence="3">LMG 25555</strain>
    </source>
</reference>
<evidence type="ECO:0000313" key="3">
    <source>
        <dbReference type="EMBL" id="SEE22976.1"/>
    </source>
</evidence>
<accession>A0A1H5H4S9</accession>
<feature type="transmembrane region" description="Helical" evidence="1">
    <location>
        <begin position="25"/>
        <end position="45"/>
    </location>
</feature>
<evidence type="ECO:0000256" key="1">
    <source>
        <dbReference type="SAM" id="Phobius"/>
    </source>
</evidence>
<sequence length="166" mass="17773">MMILLSIVRVDAAMKAILPKKQKGAAAIEFALVFVIFFAVLYGVLSYSLPLLLIQSFNNATSEAVRRSMAVDPAAPDYKTSVETLAKSVLKEKLTWVPAAVKGIIPNATFDLNTRILTATVTLPREGLSSIMPVLKLGVITVPDLPPLLTAQSSAQLVPLSVKLGQ</sequence>
<keyword evidence="1" id="KW-0472">Membrane</keyword>
<organism evidence="3 4">
    <name type="scientific">Pseudomonas deceptionensis</name>
    <dbReference type="NCBI Taxonomy" id="882211"/>
    <lineage>
        <taxon>Bacteria</taxon>
        <taxon>Pseudomonadati</taxon>
        <taxon>Pseudomonadota</taxon>
        <taxon>Gammaproteobacteria</taxon>
        <taxon>Pseudomonadales</taxon>
        <taxon>Pseudomonadaceae</taxon>
        <taxon>Pseudomonas</taxon>
    </lineage>
</organism>
<feature type="domain" description="TadE-like" evidence="2">
    <location>
        <begin position="24"/>
        <end position="66"/>
    </location>
</feature>
<evidence type="ECO:0000313" key="4">
    <source>
        <dbReference type="Proteomes" id="UP000183613"/>
    </source>
</evidence>
<keyword evidence="1" id="KW-0812">Transmembrane</keyword>
<dbReference type="AlphaFoldDB" id="A0A1H5H4S9"/>
<proteinExistence type="predicted"/>